<dbReference type="AlphaFoldDB" id="A0AAW1IYQ9"/>
<evidence type="ECO:0000256" key="5">
    <source>
        <dbReference type="ARBA" id="ARBA00023136"/>
    </source>
</evidence>
<evidence type="ECO:0000256" key="2">
    <source>
        <dbReference type="ARBA" id="ARBA00022475"/>
    </source>
</evidence>
<name>A0AAW1IYQ9_POPJA</name>
<feature type="transmembrane region" description="Helical" evidence="8">
    <location>
        <begin position="396"/>
        <end position="413"/>
    </location>
</feature>
<keyword evidence="6 8" id="KW-0675">Receptor</keyword>
<dbReference type="Proteomes" id="UP001458880">
    <property type="component" value="Unassembled WGS sequence"/>
</dbReference>
<proteinExistence type="inferred from homology"/>
<dbReference type="GO" id="GO:0030425">
    <property type="term" value="C:dendrite"/>
    <property type="evidence" value="ECO:0007669"/>
    <property type="project" value="TreeGrafter"/>
</dbReference>
<comment type="caution">
    <text evidence="9">The sequence shown here is derived from an EMBL/GenBank/DDBJ whole genome shotgun (WGS) entry which is preliminary data.</text>
</comment>
<reference evidence="9 10" key="1">
    <citation type="journal article" date="2024" name="BMC Genomics">
        <title>De novo assembly and annotation of Popillia japonica's genome with initial clues to its potential as an invasive pest.</title>
        <authorList>
            <person name="Cucini C."/>
            <person name="Boschi S."/>
            <person name="Funari R."/>
            <person name="Cardaioli E."/>
            <person name="Iannotti N."/>
            <person name="Marturano G."/>
            <person name="Paoli F."/>
            <person name="Bruttini M."/>
            <person name="Carapelli A."/>
            <person name="Frati F."/>
            <person name="Nardi F."/>
        </authorList>
    </citation>
    <scope>NUCLEOTIDE SEQUENCE [LARGE SCALE GENOMIC DNA]</scope>
    <source>
        <strain evidence="9">DMR45628</strain>
    </source>
</reference>
<evidence type="ECO:0000256" key="7">
    <source>
        <dbReference type="ARBA" id="ARBA00023224"/>
    </source>
</evidence>
<dbReference type="GO" id="GO:0005886">
    <property type="term" value="C:plasma membrane"/>
    <property type="evidence" value="ECO:0007669"/>
    <property type="project" value="UniProtKB-SubCell"/>
</dbReference>
<evidence type="ECO:0000313" key="10">
    <source>
        <dbReference type="Proteomes" id="UP001458880"/>
    </source>
</evidence>
<evidence type="ECO:0000256" key="1">
    <source>
        <dbReference type="ARBA" id="ARBA00004651"/>
    </source>
</evidence>
<evidence type="ECO:0000256" key="8">
    <source>
        <dbReference type="RuleBase" id="RU363108"/>
    </source>
</evidence>
<dbReference type="GO" id="GO:0007635">
    <property type="term" value="P:chemosensory behavior"/>
    <property type="evidence" value="ECO:0007669"/>
    <property type="project" value="TreeGrafter"/>
</dbReference>
<keyword evidence="4 8" id="KW-1133">Transmembrane helix</keyword>
<dbReference type="InterPro" id="IPR013604">
    <property type="entry name" value="7TM_chemorcpt"/>
</dbReference>
<dbReference type="GO" id="GO:0043025">
    <property type="term" value="C:neuronal cell body"/>
    <property type="evidence" value="ECO:0007669"/>
    <property type="project" value="TreeGrafter"/>
</dbReference>
<dbReference type="GO" id="GO:0050909">
    <property type="term" value="P:sensory perception of taste"/>
    <property type="evidence" value="ECO:0007669"/>
    <property type="project" value="InterPro"/>
</dbReference>
<dbReference type="PANTHER" id="PTHR21143:SF104">
    <property type="entry name" value="GUSTATORY RECEPTOR 8A-RELATED"/>
    <property type="match status" value="1"/>
</dbReference>
<comment type="similarity">
    <text evidence="8">Belongs to the insect chemoreceptor superfamily. Gustatory receptor (GR) family.</text>
</comment>
<sequence>MFNLESKGNNPKKNNEDINWDKKLYPLYWLAYLLALYPVAKFGNRKPIIRKWHKYFAVTVAISTTVGTAYSLYGRIIHIYPYLPVTIRFIDGINATVNCITYAISIFSISVFGCNDLCAALRSSVEIDKYFKHKVANSSDKVKTKVVKFYLEFIFGQILLLSYYVYDGILWSRAVGFQIYVYYLLRSIQFYCNFILSLLIRYFVLLIKERLRLLNLMISHHPERIIMAEYDPKKNVYVANSKDVVKAYHLLLEQINISNSVFGTPMLFLSFCFIVDVLNMLLMWIVYSFQDNVEMKGVAFGMDMLILCCFSVVKDLITYLALVSSCDQTAREAGCTSFACYKLLYELSKMDNLNDSYTTKEKQSERHDFTLLAIQSSNVSVHFSAAGFFVMDFSTLFTLISFIMSYLVVLIQFNDRF</sequence>
<comment type="subcellular location">
    <subcellularLocation>
        <location evidence="1 8">Cell membrane</location>
        <topology evidence="1 8">Multi-pass membrane protein</topology>
    </subcellularLocation>
</comment>
<keyword evidence="5 8" id="KW-0472">Membrane</keyword>
<dbReference type="Pfam" id="PF08395">
    <property type="entry name" value="7tm_7"/>
    <property type="match status" value="1"/>
</dbReference>
<keyword evidence="7 8" id="KW-0807">Transducer</keyword>
<evidence type="ECO:0000313" key="9">
    <source>
        <dbReference type="EMBL" id="KAK9695393.1"/>
    </source>
</evidence>
<feature type="transmembrane region" description="Helical" evidence="8">
    <location>
        <begin position="149"/>
        <end position="166"/>
    </location>
</feature>
<feature type="transmembrane region" description="Helical" evidence="8">
    <location>
        <begin position="25"/>
        <end position="43"/>
    </location>
</feature>
<dbReference type="GO" id="GO:0008049">
    <property type="term" value="P:male courtship behavior"/>
    <property type="evidence" value="ECO:0007669"/>
    <property type="project" value="TreeGrafter"/>
</dbReference>
<dbReference type="EMBL" id="JASPKY010000482">
    <property type="protein sequence ID" value="KAK9695393.1"/>
    <property type="molecule type" value="Genomic_DNA"/>
</dbReference>
<dbReference type="GO" id="GO:0007165">
    <property type="term" value="P:signal transduction"/>
    <property type="evidence" value="ECO:0007669"/>
    <property type="project" value="UniProtKB-KW"/>
</dbReference>
<dbReference type="PANTHER" id="PTHR21143">
    <property type="entry name" value="INVERTEBRATE GUSTATORY RECEPTOR"/>
    <property type="match status" value="1"/>
</dbReference>
<organism evidence="9 10">
    <name type="scientific">Popillia japonica</name>
    <name type="common">Japanese beetle</name>
    <dbReference type="NCBI Taxonomy" id="7064"/>
    <lineage>
        <taxon>Eukaryota</taxon>
        <taxon>Metazoa</taxon>
        <taxon>Ecdysozoa</taxon>
        <taxon>Arthropoda</taxon>
        <taxon>Hexapoda</taxon>
        <taxon>Insecta</taxon>
        <taxon>Pterygota</taxon>
        <taxon>Neoptera</taxon>
        <taxon>Endopterygota</taxon>
        <taxon>Coleoptera</taxon>
        <taxon>Polyphaga</taxon>
        <taxon>Scarabaeiformia</taxon>
        <taxon>Scarabaeidae</taxon>
        <taxon>Rutelinae</taxon>
        <taxon>Popillia</taxon>
    </lineage>
</organism>
<evidence type="ECO:0000256" key="6">
    <source>
        <dbReference type="ARBA" id="ARBA00023170"/>
    </source>
</evidence>
<comment type="function">
    <text evidence="8">Gustatory receptor which mediates acceptance or avoidance behavior, depending on its substrates.</text>
</comment>
<evidence type="ECO:0000256" key="4">
    <source>
        <dbReference type="ARBA" id="ARBA00022989"/>
    </source>
</evidence>
<feature type="transmembrane region" description="Helical" evidence="8">
    <location>
        <begin position="55"/>
        <end position="73"/>
    </location>
</feature>
<keyword evidence="3 8" id="KW-0812">Transmembrane</keyword>
<feature type="transmembrane region" description="Helical" evidence="8">
    <location>
        <begin position="93"/>
        <end position="114"/>
    </location>
</feature>
<evidence type="ECO:0000256" key="3">
    <source>
        <dbReference type="ARBA" id="ARBA00022692"/>
    </source>
</evidence>
<feature type="transmembrane region" description="Helical" evidence="8">
    <location>
        <begin position="188"/>
        <end position="207"/>
    </location>
</feature>
<dbReference type="GO" id="GO:0030424">
    <property type="term" value="C:axon"/>
    <property type="evidence" value="ECO:0007669"/>
    <property type="project" value="TreeGrafter"/>
</dbReference>
<protein>
    <recommendedName>
        <fullName evidence="8">Gustatory receptor</fullName>
    </recommendedName>
</protein>
<gene>
    <name evidence="9" type="ORF">QE152_g32598</name>
</gene>
<accession>A0AAW1IYQ9</accession>
<feature type="transmembrane region" description="Helical" evidence="8">
    <location>
        <begin position="266"/>
        <end position="287"/>
    </location>
</feature>
<keyword evidence="2 8" id="KW-1003">Cell membrane</keyword>
<keyword evidence="10" id="KW-1185">Reference proteome</keyword>